<dbReference type="EC" id="4.1.99.14" evidence="1"/>
<dbReference type="Gene3D" id="3.80.30.30">
    <property type="match status" value="1"/>
</dbReference>
<dbReference type="GO" id="GO:1904047">
    <property type="term" value="F:S-adenosyl-L-methionine binding"/>
    <property type="evidence" value="ECO:0007669"/>
    <property type="project" value="TreeGrafter"/>
</dbReference>
<organism evidence="1 2">
    <name type="scientific">Blautia producta</name>
    <dbReference type="NCBI Taxonomy" id="33035"/>
    <lineage>
        <taxon>Bacteria</taxon>
        <taxon>Bacillati</taxon>
        <taxon>Bacillota</taxon>
        <taxon>Clostridia</taxon>
        <taxon>Lachnospirales</taxon>
        <taxon>Lachnospiraceae</taxon>
        <taxon>Blautia</taxon>
    </lineage>
</organism>
<dbReference type="InterPro" id="IPR049539">
    <property type="entry name" value="SPL"/>
</dbReference>
<dbReference type="Gene3D" id="3.40.50.12110">
    <property type="match status" value="1"/>
</dbReference>
<dbReference type="GO" id="GO:0042601">
    <property type="term" value="C:endospore-forming forespore"/>
    <property type="evidence" value="ECO:0007669"/>
    <property type="project" value="TreeGrafter"/>
</dbReference>
<evidence type="ECO:0000313" key="2">
    <source>
        <dbReference type="Proteomes" id="UP000289794"/>
    </source>
</evidence>
<proteinExistence type="predicted"/>
<protein>
    <submittedName>
        <fullName evidence="1">Spore photoproduct lyase</fullName>
        <ecNumber evidence="1">4.1.99.14</ecNumber>
    </submittedName>
</protein>
<dbReference type="GO" id="GO:0003913">
    <property type="term" value="F:DNA photolyase activity"/>
    <property type="evidence" value="ECO:0007669"/>
    <property type="project" value="TreeGrafter"/>
</dbReference>
<dbReference type="KEGG" id="bpro:PMF13cell1_03437"/>
<dbReference type="GO" id="GO:0051539">
    <property type="term" value="F:4 iron, 4 sulfur cluster binding"/>
    <property type="evidence" value="ECO:0007669"/>
    <property type="project" value="TreeGrafter"/>
</dbReference>
<dbReference type="PANTHER" id="PTHR37822:SF2">
    <property type="entry name" value="SPORE PHOTOPRODUCT LYASE"/>
    <property type="match status" value="1"/>
</dbReference>
<dbReference type="Pfam" id="PF20903">
    <property type="entry name" value="SPL"/>
    <property type="match status" value="1"/>
</dbReference>
<dbReference type="Proteomes" id="UP000289794">
    <property type="component" value="Chromosome"/>
</dbReference>
<keyword evidence="1" id="KW-0456">Lyase</keyword>
<name>A0A4P6LYT8_9FIRM</name>
<sequence>MFPDKIYYEEAAMGYELGHYLKQKYQDRTWIPIDSHNKIDDLRTRPNSDFREMKQYLIIGIRKTHRHVPNAKVSDFLVPYTSSGCIAACLYCYLVCNYNKCSYLRLFVNREEMLDKIMKTANRSLENLTFEIGSNSDLVLENTITHNLEWTIERFAKNEKGRLTFPTKFANIAPLLPLQHGGRIIFRMSVNPEKIIRQIELGTSPLNKRIEALNQMCEAGYPCGILIAPVIFLPGWQDLYRELITVLSEKLSEKVKKTAFIEIIFMSYSFVHRKINEDAFPDAPELYDKELMQVRGRGKYGYHPSARQEGELFFRAELAKKLPHMKILYFS</sequence>
<gene>
    <name evidence="1" type="primary">splB</name>
    <name evidence="1" type="ORF">PMF13cell1_03437</name>
</gene>
<reference evidence="1 2" key="1">
    <citation type="submission" date="2019-01" db="EMBL/GenBank/DDBJ databases">
        <title>PMF-metabolizing Aryl O-demethylase.</title>
        <authorList>
            <person name="Kim M."/>
        </authorList>
    </citation>
    <scope>NUCLEOTIDE SEQUENCE [LARGE SCALE GENOMIC DNA]</scope>
    <source>
        <strain evidence="1 2">PMF1</strain>
    </source>
</reference>
<dbReference type="PANTHER" id="PTHR37822">
    <property type="entry name" value="SPORE PHOTOPRODUCT LYASE-RELATED"/>
    <property type="match status" value="1"/>
</dbReference>
<accession>A0A4P6LYT8</accession>
<dbReference type="RefSeq" id="WP_130181494.1">
    <property type="nucleotide sequence ID" value="NZ_CP035945.1"/>
</dbReference>
<dbReference type="EMBL" id="CP035945">
    <property type="protein sequence ID" value="QBE97874.1"/>
    <property type="molecule type" value="Genomic_DNA"/>
</dbReference>
<dbReference type="AlphaFoldDB" id="A0A4P6LYT8"/>
<evidence type="ECO:0000313" key="1">
    <source>
        <dbReference type="EMBL" id="QBE97874.1"/>
    </source>
</evidence>